<protein>
    <recommendedName>
        <fullName evidence="3">Lipoprotein</fullName>
    </recommendedName>
</protein>
<reference evidence="1 2" key="1">
    <citation type="submission" date="2017-09" db="EMBL/GenBank/DDBJ databases">
        <title>FDA dAtabase for Regulatory Grade micrObial Sequences (FDA-ARGOS): Supporting development and validation of Infectious Disease Dx tests.</title>
        <authorList>
            <person name="Minogue T."/>
            <person name="Wolcott M."/>
            <person name="Wasieloski L."/>
            <person name="Aguilar W."/>
            <person name="Moore D."/>
            <person name="Tallon L."/>
            <person name="Sadzewicz L."/>
            <person name="Ott S."/>
            <person name="Zhao X."/>
            <person name="Nagaraj S."/>
            <person name="Vavikolanu K."/>
            <person name="Aluvathingal J."/>
            <person name="Nadendla S."/>
            <person name="Sichtig H."/>
        </authorList>
    </citation>
    <scope>NUCLEOTIDE SEQUENCE [LARGE SCALE GENOMIC DNA]</scope>
    <source>
        <strain evidence="1 2">FDAARGOS_392</strain>
    </source>
</reference>
<evidence type="ECO:0008006" key="3">
    <source>
        <dbReference type="Google" id="ProtNLM"/>
    </source>
</evidence>
<evidence type="ECO:0000313" key="1">
    <source>
        <dbReference type="EMBL" id="ATF93205.1"/>
    </source>
</evidence>
<name>A0A291DZG0_9ENTR</name>
<proteinExistence type="predicted"/>
<dbReference type="PROSITE" id="PS51257">
    <property type="entry name" value="PROKAR_LIPOPROTEIN"/>
    <property type="match status" value="1"/>
</dbReference>
<dbReference type="EMBL" id="CP023525">
    <property type="protein sequence ID" value="ATF93205.1"/>
    <property type="molecule type" value="Genomic_DNA"/>
</dbReference>
<evidence type="ECO:0000313" key="2">
    <source>
        <dbReference type="Proteomes" id="UP000217979"/>
    </source>
</evidence>
<accession>A0A291DZG0</accession>
<dbReference type="InterPro" id="IPR054657">
    <property type="entry name" value="T6SS_periplasmic_put"/>
</dbReference>
<dbReference type="Proteomes" id="UP000217979">
    <property type="component" value="Chromosome"/>
</dbReference>
<organism evidence="1 2">
    <name type="scientific">Cedecea neteri</name>
    <dbReference type="NCBI Taxonomy" id="158822"/>
    <lineage>
        <taxon>Bacteria</taxon>
        <taxon>Pseudomonadati</taxon>
        <taxon>Pseudomonadota</taxon>
        <taxon>Gammaproteobacteria</taxon>
        <taxon>Enterobacterales</taxon>
        <taxon>Enterobacteriaceae</taxon>
        <taxon>Cedecea</taxon>
    </lineage>
</organism>
<dbReference type="AlphaFoldDB" id="A0A291DZG0"/>
<dbReference type="RefSeq" id="WP_061272749.1">
    <property type="nucleotide sequence ID" value="NZ_CP023525.1"/>
</dbReference>
<gene>
    <name evidence="1" type="ORF">CO704_14345</name>
</gene>
<dbReference type="NCBIfam" id="NF045617">
    <property type="entry name" value="mostly_LP"/>
    <property type="match status" value="1"/>
</dbReference>
<sequence>MKYIFILLMLMVSGCVGDRLDFRHAGSIFQKNKDYVCVNSKRDDVITYYILSSSEDNYQHPLFFENYVQKKYPDHCFNLTLKKDVIYNLLYKMNDVKYRVNFALDDDGTIKQGVNYL</sequence>